<evidence type="ECO:0000256" key="6">
    <source>
        <dbReference type="ARBA" id="ARBA00023136"/>
    </source>
</evidence>
<dbReference type="InterPro" id="IPR003691">
    <property type="entry name" value="FluC"/>
</dbReference>
<proteinExistence type="inferred from homology"/>
<feature type="transmembrane region" description="Helical" evidence="9">
    <location>
        <begin position="20"/>
        <end position="38"/>
    </location>
</feature>
<gene>
    <name evidence="10" type="ORF">E3P99_02977</name>
</gene>
<feature type="transmembrane region" description="Helical" evidence="9">
    <location>
        <begin position="245"/>
        <end position="268"/>
    </location>
</feature>
<accession>A0A4T0FJI0</accession>
<comment type="similarity">
    <text evidence="7">Belongs to the fluoride channel Fluc/FEX (TC 1.A.43) family.</text>
</comment>
<protein>
    <submittedName>
        <fullName evidence="10">Uncharacterized protein</fullName>
    </submittedName>
</protein>
<dbReference type="Pfam" id="PF02537">
    <property type="entry name" value="CRCB"/>
    <property type="match status" value="2"/>
</dbReference>
<comment type="subcellular location">
    <subcellularLocation>
        <location evidence="2">Cell membrane</location>
        <topology evidence="2">Multi-pass membrane protein</topology>
    </subcellularLocation>
</comment>
<comment type="caution">
    <text evidence="10">The sequence shown here is derived from an EMBL/GenBank/DDBJ whole genome shotgun (WGS) entry which is preliminary data.</text>
</comment>
<dbReference type="PANTHER" id="PTHR28259">
    <property type="entry name" value="FLUORIDE EXPORT PROTEIN 1-RELATED"/>
    <property type="match status" value="1"/>
</dbReference>
<keyword evidence="6 9" id="KW-0472">Membrane</keyword>
<evidence type="ECO:0000256" key="4">
    <source>
        <dbReference type="ARBA" id="ARBA00022692"/>
    </source>
</evidence>
<keyword evidence="4 9" id="KW-0812">Transmembrane</keyword>
<dbReference type="GO" id="GO:1903425">
    <property type="term" value="F:fluoride transmembrane transporter activity"/>
    <property type="evidence" value="ECO:0007669"/>
    <property type="project" value="TreeGrafter"/>
</dbReference>
<feature type="transmembrane region" description="Helical" evidence="9">
    <location>
        <begin position="315"/>
        <end position="333"/>
    </location>
</feature>
<evidence type="ECO:0000256" key="2">
    <source>
        <dbReference type="ARBA" id="ARBA00004651"/>
    </source>
</evidence>
<comment type="function">
    <text evidence="1">Fluoride channel required for the rapid expulsion of cytoplasmic fluoride.</text>
</comment>
<evidence type="ECO:0000256" key="9">
    <source>
        <dbReference type="SAM" id="Phobius"/>
    </source>
</evidence>
<dbReference type="EMBL" id="SPNW01000048">
    <property type="protein sequence ID" value="TIA87775.1"/>
    <property type="molecule type" value="Genomic_DNA"/>
</dbReference>
<dbReference type="GO" id="GO:0005886">
    <property type="term" value="C:plasma membrane"/>
    <property type="evidence" value="ECO:0007669"/>
    <property type="project" value="UniProtKB-SubCell"/>
</dbReference>
<keyword evidence="5 9" id="KW-1133">Transmembrane helix</keyword>
<keyword evidence="3" id="KW-1003">Cell membrane</keyword>
<dbReference type="Proteomes" id="UP000310189">
    <property type="component" value="Unassembled WGS sequence"/>
</dbReference>
<evidence type="ECO:0000256" key="7">
    <source>
        <dbReference type="ARBA" id="ARBA00035120"/>
    </source>
</evidence>
<name>A0A4T0FJI0_9BASI</name>
<evidence type="ECO:0000256" key="3">
    <source>
        <dbReference type="ARBA" id="ARBA00022475"/>
    </source>
</evidence>
<evidence type="ECO:0000313" key="11">
    <source>
        <dbReference type="Proteomes" id="UP000310189"/>
    </source>
</evidence>
<keyword evidence="11" id="KW-1185">Reference proteome</keyword>
<sequence length="349" mass="36237">MQLRSSVLSVQGGIWDEVRVLGLLIPTAMLGVLVRLALTSLTSYSSPKLAPVLYSQALGCVVIGIGTGVKPTLEWMWVTLCTCRRPINLTSLIDLSVAINTGFCGSLTTFSTFMLDVFKAYTYITPSGYVARNAKGATFDVIGEVIATAGISIASVQLGLGIGRAIQGSIHLPESTSDTSKSHRARKITSTTAAIILAIAAYVIALALALSPSTASTRQWTYALLFAPAGAYTRHKLAQLANKGVLPWGTLTSNVLGCIFTSLGFGLVHLQGSAMSSAVRCNVLHALQDGLGGALSTVSSLAAELNTLGVSRKSTAYAALSVLLGQAACIVVAGSMKWSEMGFGEACGG</sequence>
<dbReference type="AlphaFoldDB" id="A0A4T0FJI0"/>
<dbReference type="OrthoDB" id="409792at2759"/>
<evidence type="ECO:0000313" key="10">
    <source>
        <dbReference type="EMBL" id="TIA87775.1"/>
    </source>
</evidence>
<evidence type="ECO:0000256" key="1">
    <source>
        <dbReference type="ARBA" id="ARBA00002598"/>
    </source>
</evidence>
<organism evidence="10 11">
    <name type="scientific">Wallemia hederae</name>
    <dbReference type="NCBI Taxonomy" id="1540922"/>
    <lineage>
        <taxon>Eukaryota</taxon>
        <taxon>Fungi</taxon>
        <taxon>Dikarya</taxon>
        <taxon>Basidiomycota</taxon>
        <taxon>Wallemiomycotina</taxon>
        <taxon>Wallemiomycetes</taxon>
        <taxon>Wallemiales</taxon>
        <taxon>Wallemiaceae</taxon>
        <taxon>Wallemia</taxon>
    </lineage>
</organism>
<evidence type="ECO:0000256" key="5">
    <source>
        <dbReference type="ARBA" id="ARBA00022989"/>
    </source>
</evidence>
<dbReference type="PANTHER" id="PTHR28259:SF1">
    <property type="entry name" value="FLUORIDE EXPORT PROTEIN 1-RELATED"/>
    <property type="match status" value="1"/>
</dbReference>
<evidence type="ECO:0000256" key="8">
    <source>
        <dbReference type="ARBA" id="ARBA00035585"/>
    </source>
</evidence>
<reference evidence="10 11" key="1">
    <citation type="submission" date="2019-03" db="EMBL/GenBank/DDBJ databases">
        <title>Sequencing 23 genomes of Wallemia ichthyophaga.</title>
        <authorList>
            <person name="Gostincar C."/>
        </authorList>
    </citation>
    <scope>NUCLEOTIDE SEQUENCE [LARGE SCALE GENOMIC DNA]</scope>
    <source>
        <strain evidence="10 11">EXF-5753</strain>
    </source>
</reference>
<feature type="transmembrane region" description="Helical" evidence="9">
    <location>
        <begin position="191"/>
        <end position="211"/>
    </location>
</feature>
<comment type="catalytic activity">
    <reaction evidence="8">
        <text>fluoride(in) = fluoride(out)</text>
        <dbReference type="Rhea" id="RHEA:76159"/>
        <dbReference type="ChEBI" id="CHEBI:17051"/>
    </reaction>
    <physiologicalReaction direction="left-to-right" evidence="8">
        <dbReference type="Rhea" id="RHEA:76160"/>
    </physiologicalReaction>
</comment>